<gene>
    <name evidence="1" type="ORF">BpHYR1_012158</name>
</gene>
<protein>
    <submittedName>
        <fullName evidence="1">Uncharacterized protein</fullName>
    </submittedName>
</protein>
<accession>A0A3M7SCR0</accession>
<dbReference type="EMBL" id="REGN01001615">
    <property type="protein sequence ID" value="RNA33576.1"/>
    <property type="molecule type" value="Genomic_DNA"/>
</dbReference>
<comment type="caution">
    <text evidence="1">The sequence shown here is derived from an EMBL/GenBank/DDBJ whole genome shotgun (WGS) entry which is preliminary data.</text>
</comment>
<dbReference type="Proteomes" id="UP000276133">
    <property type="component" value="Unassembled WGS sequence"/>
</dbReference>
<keyword evidence="2" id="KW-1185">Reference proteome</keyword>
<name>A0A3M7SCR0_BRAPC</name>
<organism evidence="1 2">
    <name type="scientific">Brachionus plicatilis</name>
    <name type="common">Marine rotifer</name>
    <name type="synonym">Brachionus muelleri</name>
    <dbReference type="NCBI Taxonomy" id="10195"/>
    <lineage>
        <taxon>Eukaryota</taxon>
        <taxon>Metazoa</taxon>
        <taxon>Spiralia</taxon>
        <taxon>Gnathifera</taxon>
        <taxon>Rotifera</taxon>
        <taxon>Eurotatoria</taxon>
        <taxon>Monogononta</taxon>
        <taxon>Pseudotrocha</taxon>
        <taxon>Ploima</taxon>
        <taxon>Brachionidae</taxon>
        <taxon>Brachionus</taxon>
    </lineage>
</organism>
<dbReference type="AlphaFoldDB" id="A0A3M7SCR0"/>
<reference evidence="1 2" key="1">
    <citation type="journal article" date="2018" name="Sci. Rep.">
        <title>Genomic signatures of local adaptation to the degree of environmental predictability in rotifers.</title>
        <authorList>
            <person name="Franch-Gras L."/>
            <person name="Hahn C."/>
            <person name="Garcia-Roger E.M."/>
            <person name="Carmona M.J."/>
            <person name="Serra M."/>
            <person name="Gomez A."/>
        </authorList>
    </citation>
    <scope>NUCLEOTIDE SEQUENCE [LARGE SCALE GENOMIC DNA]</scope>
    <source>
        <strain evidence="1">HYR1</strain>
    </source>
</reference>
<sequence length="67" mass="8134">MESKKVDFSLELDTNDLAFDKKLLEIIMNFFIFKNTFYNFKYENKLDMTYQFSDFGNLVRISIEKKN</sequence>
<evidence type="ECO:0000313" key="1">
    <source>
        <dbReference type="EMBL" id="RNA33576.1"/>
    </source>
</evidence>
<evidence type="ECO:0000313" key="2">
    <source>
        <dbReference type="Proteomes" id="UP000276133"/>
    </source>
</evidence>
<proteinExistence type="predicted"/>